<dbReference type="EMBL" id="DS469526">
    <property type="protein sequence ID" value="EDO46582.1"/>
    <property type="molecule type" value="Genomic_DNA"/>
</dbReference>
<keyword evidence="2" id="KW-0282">Flagellum</keyword>
<dbReference type="CDD" id="cd23019">
    <property type="entry name" value="DD_ROP"/>
    <property type="match status" value="1"/>
</dbReference>
<keyword evidence="4" id="KW-0966">Cell projection</keyword>
<dbReference type="OrthoDB" id="10067602at2759"/>
<dbReference type="PhylomeDB" id="A7RPJ8"/>
<evidence type="ECO:0000256" key="5">
    <source>
        <dbReference type="ARBA" id="ARBA00035651"/>
    </source>
</evidence>
<evidence type="ECO:0000313" key="6">
    <source>
        <dbReference type="EMBL" id="EDO46582.1"/>
    </source>
</evidence>
<accession>A7RPJ8</accession>
<reference evidence="6 7" key="1">
    <citation type="journal article" date="2007" name="Science">
        <title>Sea anemone genome reveals ancestral eumetazoan gene repertoire and genomic organization.</title>
        <authorList>
            <person name="Putnam N.H."/>
            <person name="Srivastava M."/>
            <person name="Hellsten U."/>
            <person name="Dirks B."/>
            <person name="Chapman J."/>
            <person name="Salamov A."/>
            <person name="Terry A."/>
            <person name="Shapiro H."/>
            <person name="Lindquist E."/>
            <person name="Kapitonov V.V."/>
            <person name="Jurka J."/>
            <person name="Genikhovich G."/>
            <person name="Grigoriev I.V."/>
            <person name="Lucas S.M."/>
            <person name="Steele R.E."/>
            <person name="Finnerty J.R."/>
            <person name="Technau U."/>
            <person name="Martindale M.Q."/>
            <person name="Rokhsar D.S."/>
        </authorList>
    </citation>
    <scope>NUCLEOTIDE SEQUENCE [LARGE SCALE GENOMIC DNA]</scope>
    <source>
        <strain evidence="7">CH2 X CH6</strain>
    </source>
</reference>
<evidence type="ECO:0000256" key="2">
    <source>
        <dbReference type="ARBA" id="ARBA00022846"/>
    </source>
</evidence>
<gene>
    <name evidence="6" type="ORF">NEMVEDRAFT_v1g161278</name>
</gene>
<dbReference type="FunFam" id="1.20.890.10:FF:000004">
    <property type="entry name" value="ropporin-1-like protein isoform X2"/>
    <property type="match status" value="1"/>
</dbReference>
<proteinExistence type="inferred from homology"/>
<sequence>MPQADEPIYCSQQINIPPELPDILKQFTKAAIRTQPTDVLQWAYAYFDALAKGETPPVKERLEFQLGQPLEKPLTEGQLGILHRQLGSKPIIELSSLEEKWRHLCLPKDTLEELLRLGSFAEELKWLHFLSLACSAISENLTLAMKTICEILTTDLEGGPARIPFSLFKELYTYLANVDGEIPKEHVDTVINHLGYDVEKQDGMVSPRNFMSDSCPPLSPAL</sequence>
<dbReference type="PANTHER" id="PTHR14952">
    <property type="entry name" value="ROPPORIN-1-LIKE PROTEIN"/>
    <property type="match status" value="1"/>
</dbReference>
<evidence type="ECO:0000256" key="1">
    <source>
        <dbReference type="ARBA" id="ARBA00004230"/>
    </source>
</evidence>
<dbReference type="STRING" id="45351.A7RPJ8"/>
<dbReference type="eggNOG" id="ENOG502QTNR">
    <property type="taxonomic scope" value="Eukaryota"/>
</dbReference>
<evidence type="ECO:0008006" key="8">
    <source>
        <dbReference type="Google" id="ProtNLM"/>
    </source>
</evidence>
<dbReference type="AlphaFoldDB" id="A7RPJ8"/>
<comment type="subcellular location">
    <subcellularLocation>
        <location evidence="1">Cell projection</location>
        <location evidence="1">Cilium</location>
        <location evidence="1">Flagellum</location>
    </subcellularLocation>
</comment>
<evidence type="ECO:0000256" key="3">
    <source>
        <dbReference type="ARBA" id="ARBA00023069"/>
    </source>
</evidence>
<comment type="similarity">
    <text evidence="5">Belongs to the ropporin family.</text>
</comment>
<dbReference type="HOGENOM" id="CLU_069829_1_0_1"/>
<evidence type="ECO:0000256" key="4">
    <source>
        <dbReference type="ARBA" id="ARBA00023273"/>
    </source>
</evidence>
<keyword evidence="7" id="KW-1185">Reference proteome</keyword>
<organism evidence="6 7">
    <name type="scientific">Nematostella vectensis</name>
    <name type="common">Starlet sea anemone</name>
    <dbReference type="NCBI Taxonomy" id="45351"/>
    <lineage>
        <taxon>Eukaryota</taxon>
        <taxon>Metazoa</taxon>
        <taxon>Cnidaria</taxon>
        <taxon>Anthozoa</taxon>
        <taxon>Hexacorallia</taxon>
        <taxon>Actiniaria</taxon>
        <taxon>Edwardsiidae</taxon>
        <taxon>Nematostella</taxon>
    </lineage>
</organism>
<dbReference type="SUPFAM" id="SSF47391">
    <property type="entry name" value="Dimerization-anchoring domain of cAMP-dependent PK regulatory subunit"/>
    <property type="match status" value="1"/>
</dbReference>
<dbReference type="GO" id="GO:0031514">
    <property type="term" value="C:motile cilium"/>
    <property type="evidence" value="ECO:0007669"/>
    <property type="project" value="UniProtKB-SubCell"/>
</dbReference>
<dbReference type="KEGG" id="nve:5518636"/>
<protein>
    <recommendedName>
        <fullName evidence="8">Ropporin-1-like protein</fullName>
    </recommendedName>
</protein>
<evidence type="ECO:0000313" key="7">
    <source>
        <dbReference type="Proteomes" id="UP000001593"/>
    </source>
</evidence>
<dbReference type="InParanoid" id="A7RPJ8"/>
<dbReference type="OMA" id="EPIYCSQ"/>
<dbReference type="PANTHER" id="PTHR14952:SF9">
    <property type="entry name" value="EF-HAND DOMAIN-CONTAINING PROTEIN"/>
    <property type="match status" value="1"/>
</dbReference>
<dbReference type="Gene3D" id="1.20.890.10">
    <property type="entry name" value="cAMP-dependent protein kinase regulatory subunit, dimerization-anchoring domain"/>
    <property type="match status" value="1"/>
</dbReference>
<name>A7RPJ8_NEMVE</name>
<dbReference type="Proteomes" id="UP000001593">
    <property type="component" value="Unassembled WGS sequence"/>
</dbReference>
<keyword evidence="3" id="KW-0969">Cilium</keyword>
<dbReference type="InterPro" id="IPR047844">
    <property type="entry name" value="ROP_DD"/>
</dbReference>